<dbReference type="EMBL" id="AK377043">
    <property type="protein sequence ID" value="BAK08237.1"/>
    <property type="molecule type" value="mRNA"/>
</dbReference>
<evidence type="ECO:0000313" key="2">
    <source>
        <dbReference type="EMBL" id="BAK08237.1"/>
    </source>
</evidence>
<name>F2ELL5_HORVV</name>
<protein>
    <submittedName>
        <fullName evidence="2">Predicted protein</fullName>
    </submittedName>
</protein>
<feature type="region of interest" description="Disordered" evidence="1">
    <location>
        <begin position="171"/>
        <end position="204"/>
    </location>
</feature>
<reference evidence="2" key="1">
    <citation type="journal article" date="2011" name="Plant Physiol.">
        <title>Comprehensive sequence analysis of 24,783 barley full-length cDNAs derived from 12 clone libraries.</title>
        <authorList>
            <person name="Matsumoto T."/>
            <person name="Tanaka T."/>
            <person name="Sakai H."/>
            <person name="Amano N."/>
            <person name="Kanamori H."/>
            <person name="Kurita K."/>
            <person name="Kikuta A."/>
            <person name="Kamiya K."/>
            <person name="Yamamoto M."/>
            <person name="Ikawa H."/>
            <person name="Fujii N."/>
            <person name="Hori K."/>
            <person name="Itoh T."/>
            <person name="Sato K."/>
        </authorList>
    </citation>
    <scope>NUCLEOTIDE SEQUENCE</scope>
    <source>
        <tissue evidence="2">Seed</tissue>
    </source>
</reference>
<organism evidence="2">
    <name type="scientific">Hordeum vulgare subsp. vulgare</name>
    <name type="common">Domesticated barley</name>
    <dbReference type="NCBI Taxonomy" id="112509"/>
    <lineage>
        <taxon>Eukaryota</taxon>
        <taxon>Viridiplantae</taxon>
        <taxon>Streptophyta</taxon>
        <taxon>Embryophyta</taxon>
        <taxon>Tracheophyta</taxon>
        <taxon>Spermatophyta</taxon>
        <taxon>Magnoliopsida</taxon>
        <taxon>Liliopsida</taxon>
        <taxon>Poales</taxon>
        <taxon>Poaceae</taxon>
        <taxon>BOP clade</taxon>
        <taxon>Pooideae</taxon>
        <taxon>Triticodae</taxon>
        <taxon>Triticeae</taxon>
        <taxon>Hordeinae</taxon>
        <taxon>Hordeum</taxon>
    </lineage>
</organism>
<sequence length="204" mass="21510">MRGGSKPAQSHRPEGSVGAAVEEPGRPSYGAATMTDGARTEQPHGAGCWQSRRHDVITTAGCGRASRPAWEAPRAHADTREQPDVCGAAGGARGEAGRHRRVSARGGMERSRAGQRQGRPTAARQHLARGDEERQTRQSCSCRLGRHVRVEGGSGNRRECTLEVAGALVESTGEARTRRRGCGDGSRTGRLAGAEQQLARTGGA</sequence>
<feature type="region of interest" description="Disordered" evidence="1">
    <location>
        <begin position="1"/>
        <end position="140"/>
    </location>
</feature>
<proteinExistence type="evidence at transcript level"/>
<feature type="compositionally biased region" description="Basic and acidic residues" evidence="1">
    <location>
        <begin position="73"/>
        <end position="83"/>
    </location>
</feature>
<dbReference type="AlphaFoldDB" id="F2ELL5"/>
<evidence type="ECO:0000256" key="1">
    <source>
        <dbReference type="SAM" id="MobiDB-lite"/>
    </source>
</evidence>
<accession>F2ELL5</accession>